<comment type="similarity">
    <text evidence="1">Belongs to the Gfa family.</text>
</comment>
<dbReference type="InterPro" id="IPR006913">
    <property type="entry name" value="CENP-V/GFA"/>
</dbReference>
<dbReference type="SUPFAM" id="SSF51316">
    <property type="entry name" value="Mss4-like"/>
    <property type="match status" value="1"/>
</dbReference>
<name>A0A9P7K2B2_9AGAR</name>
<keyword evidence="2" id="KW-0479">Metal-binding</keyword>
<evidence type="ECO:0000256" key="2">
    <source>
        <dbReference type="ARBA" id="ARBA00022723"/>
    </source>
</evidence>
<dbReference type="Pfam" id="PF04828">
    <property type="entry name" value="GFA"/>
    <property type="match status" value="1"/>
</dbReference>
<keyword evidence="4" id="KW-0456">Lyase</keyword>
<gene>
    <name evidence="6" type="ORF">H0H81_011638</name>
</gene>
<protein>
    <recommendedName>
        <fullName evidence="5">CENP-V/GFA domain-containing protein</fullName>
    </recommendedName>
</protein>
<dbReference type="Gene3D" id="3.90.1590.10">
    <property type="entry name" value="glutathione-dependent formaldehyde- activating enzyme (gfa)"/>
    <property type="match status" value="1"/>
</dbReference>
<evidence type="ECO:0000256" key="1">
    <source>
        <dbReference type="ARBA" id="ARBA00005495"/>
    </source>
</evidence>
<dbReference type="Proteomes" id="UP000717328">
    <property type="component" value="Unassembled WGS sequence"/>
</dbReference>
<accession>A0A9P7K2B2</accession>
<keyword evidence="7" id="KW-1185">Reference proteome</keyword>
<sequence length="128" mass="13755">MPLNGACLCGQTTIVVNSGYDNQQTSGSAFSTNFLAPQKDVTITGPVKTYDSKADSGATVSRVFCGNCGSAITHKSASFGENQAVQTGNFRDAKDIPFGVEIWTKDRWSGLTPIKDIGQFRKNPWEEA</sequence>
<keyword evidence="3" id="KW-0862">Zinc</keyword>
<reference evidence="6" key="1">
    <citation type="submission" date="2021-02" db="EMBL/GenBank/DDBJ databases">
        <authorList>
            <person name="Nieuwenhuis M."/>
            <person name="Van De Peppel L.J.J."/>
        </authorList>
    </citation>
    <scope>NUCLEOTIDE SEQUENCE</scope>
    <source>
        <strain evidence="6">D49</strain>
    </source>
</reference>
<dbReference type="InterPro" id="IPR011057">
    <property type="entry name" value="Mss4-like_sf"/>
</dbReference>
<dbReference type="OrthoDB" id="428768at2759"/>
<dbReference type="PANTHER" id="PTHR33337:SF40">
    <property type="entry name" value="CENP-V_GFA DOMAIN-CONTAINING PROTEIN-RELATED"/>
    <property type="match status" value="1"/>
</dbReference>
<evidence type="ECO:0000256" key="4">
    <source>
        <dbReference type="ARBA" id="ARBA00023239"/>
    </source>
</evidence>
<comment type="caution">
    <text evidence="6">The sequence shown here is derived from an EMBL/GenBank/DDBJ whole genome shotgun (WGS) entry which is preliminary data.</text>
</comment>
<evidence type="ECO:0000313" key="7">
    <source>
        <dbReference type="Proteomes" id="UP000717328"/>
    </source>
</evidence>
<feature type="domain" description="CENP-V/GFA" evidence="5">
    <location>
        <begin position="3"/>
        <end position="106"/>
    </location>
</feature>
<dbReference type="AlphaFoldDB" id="A0A9P7K2B2"/>
<dbReference type="EMBL" id="JABCKI010006115">
    <property type="protein sequence ID" value="KAG5635351.1"/>
    <property type="molecule type" value="Genomic_DNA"/>
</dbReference>
<organism evidence="6 7">
    <name type="scientific">Sphagnurus paluster</name>
    <dbReference type="NCBI Taxonomy" id="117069"/>
    <lineage>
        <taxon>Eukaryota</taxon>
        <taxon>Fungi</taxon>
        <taxon>Dikarya</taxon>
        <taxon>Basidiomycota</taxon>
        <taxon>Agaricomycotina</taxon>
        <taxon>Agaricomycetes</taxon>
        <taxon>Agaricomycetidae</taxon>
        <taxon>Agaricales</taxon>
        <taxon>Tricholomatineae</taxon>
        <taxon>Lyophyllaceae</taxon>
        <taxon>Sphagnurus</taxon>
    </lineage>
</organism>
<proteinExistence type="inferred from homology"/>
<evidence type="ECO:0000313" key="6">
    <source>
        <dbReference type="EMBL" id="KAG5635351.1"/>
    </source>
</evidence>
<reference evidence="6" key="2">
    <citation type="submission" date="2021-10" db="EMBL/GenBank/DDBJ databases">
        <title>Phylogenomics reveals ancestral predisposition of the termite-cultivated fungus Termitomyces towards a domesticated lifestyle.</title>
        <authorList>
            <person name="Auxier B."/>
            <person name="Grum-Grzhimaylo A."/>
            <person name="Cardenas M.E."/>
            <person name="Lodge J.D."/>
            <person name="Laessoe T."/>
            <person name="Pedersen O."/>
            <person name="Smith M.E."/>
            <person name="Kuyper T.W."/>
            <person name="Franco-Molano E.A."/>
            <person name="Baroni T.J."/>
            <person name="Aanen D.K."/>
        </authorList>
    </citation>
    <scope>NUCLEOTIDE SEQUENCE</scope>
    <source>
        <strain evidence="6">D49</strain>
    </source>
</reference>
<evidence type="ECO:0000256" key="3">
    <source>
        <dbReference type="ARBA" id="ARBA00022833"/>
    </source>
</evidence>
<dbReference type="PANTHER" id="PTHR33337">
    <property type="entry name" value="GFA DOMAIN-CONTAINING PROTEIN"/>
    <property type="match status" value="1"/>
</dbReference>
<evidence type="ECO:0000259" key="5">
    <source>
        <dbReference type="Pfam" id="PF04828"/>
    </source>
</evidence>
<dbReference type="GO" id="GO:0016846">
    <property type="term" value="F:carbon-sulfur lyase activity"/>
    <property type="evidence" value="ECO:0007669"/>
    <property type="project" value="InterPro"/>
</dbReference>
<dbReference type="GO" id="GO:0046872">
    <property type="term" value="F:metal ion binding"/>
    <property type="evidence" value="ECO:0007669"/>
    <property type="project" value="UniProtKB-KW"/>
</dbReference>